<dbReference type="AlphaFoldDB" id="A0A5S9MD99"/>
<accession>A0A5S9MD99</accession>
<sequence>MLHDSENNSIRSAARNGLSRKKMESGLDVYVLPKQGFNKTYATFTTKYGSVDNEFVPLEKRRHDSSA</sequence>
<protein>
    <submittedName>
        <fullName evidence="1">Uncharacterized protein</fullName>
    </submittedName>
</protein>
<dbReference type="EMBL" id="AP021906">
    <property type="protein sequence ID" value="BBP89506.1"/>
    <property type="molecule type" value="Genomic_DNA"/>
</dbReference>
<organism evidence="1 2">
    <name type="scientific">Bacillus safensis</name>
    <dbReference type="NCBI Taxonomy" id="561879"/>
    <lineage>
        <taxon>Bacteria</taxon>
        <taxon>Bacillati</taxon>
        <taxon>Bacillota</taxon>
        <taxon>Bacilli</taxon>
        <taxon>Bacillales</taxon>
        <taxon>Bacillaceae</taxon>
        <taxon>Bacillus</taxon>
    </lineage>
</organism>
<evidence type="ECO:0000313" key="1">
    <source>
        <dbReference type="EMBL" id="BBP89506.1"/>
    </source>
</evidence>
<reference evidence="1 2" key="1">
    <citation type="submission" date="2019-12" db="EMBL/GenBank/DDBJ databases">
        <title>Full genome sequence of a Bacillus safensis strain isolated from commercially available natto in Indonesia.</title>
        <authorList>
            <person name="Yoshida M."/>
            <person name="Uomi M."/>
            <person name="Waturangi D."/>
            <person name="Ekaputri J.J."/>
            <person name="Setiamarga D.H.E."/>
        </authorList>
    </citation>
    <scope>NUCLEOTIDE SEQUENCE [LARGE SCALE GENOMIC DNA]</scope>
    <source>
        <strain evidence="1 2">IDN1</strain>
    </source>
</reference>
<evidence type="ECO:0000313" key="2">
    <source>
        <dbReference type="Proteomes" id="UP000464658"/>
    </source>
</evidence>
<name>A0A5S9MD99_BACIA</name>
<gene>
    <name evidence="1" type="ORF">BsIDN1_31240</name>
</gene>
<dbReference type="Proteomes" id="UP000464658">
    <property type="component" value="Chromosome"/>
</dbReference>
<proteinExistence type="predicted"/>